<protein>
    <recommendedName>
        <fullName evidence="2">Chaperone DnaJ C-terminal domain-containing protein</fullName>
    </recommendedName>
</protein>
<accession>A0AA38LL34</accession>
<dbReference type="GO" id="GO:0005829">
    <property type="term" value="C:cytosol"/>
    <property type="evidence" value="ECO:0007669"/>
    <property type="project" value="TreeGrafter"/>
</dbReference>
<keyword evidence="4" id="KW-1185">Reference proteome</keyword>
<feature type="domain" description="Chaperone DnaJ C-terminal" evidence="2">
    <location>
        <begin position="104"/>
        <end position="225"/>
    </location>
</feature>
<dbReference type="PANTHER" id="PTHR24078:SF553">
    <property type="entry name" value="DNAJ HOMOLOG SUBFAMILY B MEMBER 5"/>
    <property type="match status" value="1"/>
</dbReference>
<name>A0AA38LL34_TAXCH</name>
<dbReference type="InterPro" id="IPR002939">
    <property type="entry name" value="DnaJ_C"/>
</dbReference>
<comment type="caution">
    <text evidence="3">The sequence shown here is derived from an EMBL/GenBank/DDBJ whole genome shotgun (WGS) entry which is preliminary data.</text>
</comment>
<dbReference type="InterPro" id="IPR008971">
    <property type="entry name" value="HSP40/DnaJ_pept-bd"/>
</dbReference>
<feature type="non-terminal residue" evidence="3">
    <location>
        <position position="253"/>
    </location>
</feature>
<dbReference type="Proteomes" id="UP000824469">
    <property type="component" value="Unassembled WGS sequence"/>
</dbReference>
<dbReference type="EMBL" id="JAHRHJ020000002">
    <property type="protein sequence ID" value="KAH9326600.1"/>
    <property type="molecule type" value="Genomic_DNA"/>
</dbReference>
<evidence type="ECO:0000256" key="1">
    <source>
        <dbReference type="ARBA" id="ARBA00023186"/>
    </source>
</evidence>
<dbReference type="Gene3D" id="2.60.260.20">
    <property type="entry name" value="Urease metallochaperone UreE, N-terminal domain"/>
    <property type="match status" value="3"/>
</dbReference>
<dbReference type="GO" id="GO:0006457">
    <property type="term" value="P:protein folding"/>
    <property type="evidence" value="ECO:0007669"/>
    <property type="project" value="InterPro"/>
</dbReference>
<evidence type="ECO:0000313" key="3">
    <source>
        <dbReference type="EMBL" id="KAH9326600.1"/>
    </source>
</evidence>
<dbReference type="OMA" id="NIPINDM"/>
<dbReference type="GO" id="GO:0051082">
    <property type="term" value="F:unfolded protein binding"/>
    <property type="evidence" value="ECO:0007669"/>
    <property type="project" value="InterPro"/>
</dbReference>
<keyword evidence="1" id="KW-0143">Chaperone</keyword>
<dbReference type="FunFam" id="2.60.260.20:FF:000006">
    <property type="entry name" value="DnaJ subfamily B member 13"/>
    <property type="match status" value="1"/>
</dbReference>
<sequence length="253" mass="28273">KTFPLEEILTVEVKPGWKKGTKITFSEKGNEKSNVLTGNLIFVINKKPHDVYKRDGNDLILTLKITLARALTGYNVNLVTLDGKSLSIPIIDFTSPGKTLPLEEILTVEVKPSWKKGTKITFSEKGNEKPNVLAGDLIFVIDEKPYDVYKRDGNDLIVTLKITLAQALTGYNVNLVTFDGRSLSIPITDFISLGYEKIAPREGMPISKDQGMRGNLQIKFNIKYPSRLTSKQKVGVNRFIRGLNSGYILWSAR</sequence>
<dbReference type="AlphaFoldDB" id="A0AA38LL34"/>
<dbReference type="Pfam" id="PF01556">
    <property type="entry name" value="DnaJ_C"/>
    <property type="match status" value="2"/>
</dbReference>
<gene>
    <name evidence="3" type="ORF">KI387_006778</name>
</gene>
<dbReference type="CDD" id="cd10747">
    <property type="entry name" value="DnaJ_C"/>
    <property type="match status" value="2"/>
</dbReference>
<reference evidence="3 4" key="1">
    <citation type="journal article" date="2021" name="Nat. Plants">
        <title>The Taxus genome provides insights into paclitaxel biosynthesis.</title>
        <authorList>
            <person name="Xiong X."/>
            <person name="Gou J."/>
            <person name="Liao Q."/>
            <person name="Li Y."/>
            <person name="Zhou Q."/>
            <person name="Bi G."/>
            <person name="Li C."/>
            <person name="Du R."/>
            <person name="Wang X."/>
            <person name="Sun T."/>
            <person name="Guo L."/>
            <person name="Liang H."/>
            <person name="Lu P."/>
            <person name="Wu Y."/>
            <person name="Zhang Z."/>
            <person name="Ro D.K."/>
            <person name="Shang Y."/>
            <person name="Huang S."/>
            <person name="Yan J."/>
        </authorList>
    </citation>
    <scope>NUCLEOTIDE SEQUENCE [LARGE SCALE GENOMIC DNA]</scope>
    <source>
        <strain evidence="3">Ta-2019</strain>
    </source>
</reference>
<evidence type="ECO:0000313" key="4">
    <source>
        <dbReference type="Proteomes" id="UP000824469"/>
    </source>
</evidence>
<dbReference type="SUPFAM" id="SSF49493">
    <property type="entry name" value="HSP40/DnaJ peptide-binding domain"/>
    <property type="match status" value="3"/>
</dbReference>
<dbReference type="InterPro" id="IPR051339">
    <property type="entry name" value="DnaJ_subfamily_B"/>
</dbReference>
<dbReference type="PANTHER" id="PTHR24078">
    <property type="entry name" value="DNAJ HOMOLOG SUBFAMILY C MEMBER"/>
    <property type="match status" value="1"/>
</dbReference>
<evidence type="ECO:0000259" key="2">
    <source>
        <dbReference type="Pfam" id="PF01556"/>
    </source>
</evidence>
<proteinExistence type="predicted"/>
<feature type="domain" description="Chaperone DnaJ C-terminal" evidence="2">
    <location>
        <begin position="7"/>
        <end position="102"/>
    </location>
</feature>
<organism evidence="3 4">
    <name type="scientific">Taxus chinensis</name>
    <name type="common">Chinese yew</name>
    <name type="synonym">Taxus wallichiana var. chinensis</name>
    <dbReference type="NCBI Taxonomy" id="29808"/>
    <lineage>
        <taxon>Eukaryota</taxon>
        <taxon>Viridiplantae</taxon>
        <taxon>Streptophyta</taxon>
        <taxon>Embryophyta</taxon>
        <taxon>Tracheophyta</taxon>
        <taxon>Spermatophyta</taxon>
        <taxon>Pinopsida</taxon>
        <taxon>Pinidae</taxon>
        <taxon>Conifers II</taxon>
        <taxon>Cupressales</taxon>
        <taxon>Taxaceae</taxon>
        <taxon>Taxus</taxon>
    </lineage>
</organism>
<dbReference type="GO" id="GO:0051087">
    <property type="term" value="F:protein-folding chaperone binding"/>
    <property type="evidence" value="ECO:0007669"/>
    <property type="project" value="TreeGrafter"/>
</dbReference>